<name>A0AAD6CIS9_9EURO</name>
<feature type="transmembrane region" description="Helical" evidence="5">
    <location>
        <begin position="426"/>
        <end position="448"/>
    </location>
</feature>
<evidence type="ECO:0000256" key="2">
    <source>
        <dbReference type="ARBA" id="ARBA00022692"/>
    </source>
</evidence>
<evidence type="ECO:0000256" key="4">
    <source>
        <dbReference type="ARBA" id="ARBA00023136"/>
    </source>
</evidence>
<evidence type="ECO:0008006" key="8">
    <source>
        <dbReference type="Google" id="ProtNLM"/>
    </source>
</evidence>
<evidence type="ECO:0000313" key="7">
    <source>
        <dbReference type="Proteomes" id="UP001213681"/>
    </source>
</evidence>
<dbReference type="GO" id="GO:0015140">
    <property type="term" value="F:malate transmembrane transporter activity"/>
    <property type="evidence" value="ECO:0007669"/>
    <property type="project" value="InterPro"/>
</dbReference>
<feature type="transmembrane region" description="Helical" evidence="5">
    <location>
        <begin position="246"/>
        <end position="266"/>
    </location>
</feature>
<dbReference type="InterPro" id="IPR004695">
    <property type="entry name" value="SLAC1/Mae1/Ssu1/TehA"/>
</dbReference>
<feature type="transmembrane region" description="Helical" evidence="5">
    <location>
        <begin position="211"/>
        <end position="234"/>
    </location>
</feature>
<accession>A0AAD6CIS9</accession>
<feature type="transmembrane region" description="Helical" evidence="5">
    <location>
        <begin position="367"/>
        <end position="387"/>
    </location>
</feature>
<comment type="subcellular location">
    <subcellularLocation>
        <location evidence="1">Membrane</location>
        <topology evidence="1">Multi-pass membrane protein</topology>
    </subcellularLocation>
</comment>
<feature type="transmembrane region" description="Helical" evidence="5">
    <location>
        <begin position="278"/>
        <end position="305"/>
    </location>
</feature>
<keyword evidence="7" id="KW-1185">Reference proteome</keyword>
<dbReference type="Pfam" id="PF03595">
    <property type="entry name" value="SLAC1"/>
    <property type="match status" value="1"/>
</dbReference>
<dbReference type="PANTHER" id="PTHR31162:SF3">
    <property type="entry name" value="TRANSPORTER_MALIC ACID TRANSPORT PROTEIN, PUTATIVE-RELATED"/>
    <property type="match status" value="1"/>
</dbReference>
<dbReference type="CDD" id="cd09317">
    <property type="entry name" value="TDT_Mae1_like"/>
    <property type="match status" value="1"/>
</dbReference>
<evidence type="ECO:0000256" key="5">
    <source>
        <dbReference type="SAM" id="Phobius"/>
    </source>
</evidence>
<gene>
    <name evidence="6" type="ORF">N7458_000395</name>
</gene>
<comment type="caution">
    <text evidence="6">The sequence shown here is derived from an EMBL/GenBank/DDBJ whole genome shotgun (WGS) entry which is preliminary data.</text>
</comment>
<sequence length="490" mass="53972">MPSDLLLVPRYLRSPGDDGYRTPTIEDAERTLAVRGGADAPSLGSNARKVHTSALEAALQKVASRATDQTAGNKEFSHCMDRDGPELTRKVTDASASKLTWKKRIRHVTWAYFTLTMATGGLANVLYEVPYRFRGLDTIGTVVFLINIVLYLFIWGLLLARFYHYPYTFKASFLHPTESLFVPACVVSFGTILINISQYGPGNTGPWLMEAVGILFWIDAVLAVLFSAGIYLVLWSTQTFTIAQMTPIWIFPAYPMLIIGPHAGILSAKLEQARCLRIIIGGTTIQGVGFLVSLMVYSAFIYRLMTQKLPKENIRPGMFVSVGPSGFTVAGIVNMAASAKRSFPSDFMGNGALAADVLRVVVDFAALWLWGLAIFFFIIASAAHWSAIGPGRMVFSMTWFSFVFPNTALITATFAIGKAFSCKEINIIGCVAILPLILMYFFVCYMMARAIITHQILWPQKGEDRDEGGFEIHLVKADAEISDEINGMAV</sequence>
<feature type="transmembrane region" description="Helical" evidence="5">
    <location>
        <begin position="317"/>
        <end position="337"/>
    </location>
</feature>
<dbReference type="GeneID" id="81594032"/>
<protein>
    <recommendedName>
        <fullName evidence="8">C4-dicarboxylate/malic acid transporter</fullName>
    </recommendedName>
</protein>
<dbReference type="InterPro" id="IPR038665">
    <property type="entry name" value="Voltage-dep_anion_channel_sf"/>
</dbReference>
<dbReference type="InterPro" id="IPR030185">
    <property type="entry name" value="Mae1"/>
</dbReference>
<dbReference type="PANTHER" id="PTHR31162">
    <property type="entry name" value="MALIC ACID TRANSPORT PROTEIN-RELATED"/>
    <property type="match status" value="1"/>
</dbReference>
<keyword evidence="3 5" id="KW-1133">Transmembrane helix</keyword>
<dbReference type="EMBL" id="JAPVEA010000001">
    <property type="protein sequence ID" value="KAJ5464709.1"/>
    <property type="molecule type" value="Genomic_DNA"/>
</dbReference>
<feature type="transmembrane region" description="Helical" evidence="5">
    <location>
        <begin position="108"/>
        <end position="127"/>
    </location>
</feature>
<reference evidence="6" key="1">
    <citation type="submission" date="2022-12" db="EMBL/GenBank/DDBJ databases">
        <authorList>
            <person name="Petersen C."/>
        </authorList>
    </citation>
    <scope>NUCLEOTIDE SEQUENCE</scope>
    <source>
        <strain evidence="6">IBT 16125</strain>
    </source>
</reference>
<keyword evidence="2 5" id="KW-0812">Transmembrane</keyword>
<keyword evidence="4 5" id="KW-0472">Membrane</keyword>
<feature type="transmembrane region" description="Helical" evidence="5">
    <location>
        <begin position="399"/>
        <end position="420"/>
    </location>
</feature>
<reference evidence="6" key="2">
    <citation type="journal article" date="2023" name="IMA Fungus">
        <title>Comparative genomic study of the Penicillium genus elucidates a diverse pangenome and 15 lateral gene transfer events.</title>
        <authorList>
            <person name="Petersen C."/>
            <person name="Sorensen T."/>
            <person name="Nielsen M.R."/>
            <person name="Sondergaard T.E."/>
            <person name="Sorensen J.L."/>
            <person name="Fitzpatrick D.A."/>
            <person name="Frisvad J.C."/>
            <person name="Nielsen K.L."/>
        </authorList>
    </citation>
    <scope>NUCLEOTIDE SEQUENCE</scope>
    <source>
        <strain evidence="6">IBT 16125</strain>
    </source>
</reference>
<evidence type="ECO:0000256" key="1">
    <source>
        <dbReference type="ARBA" id="ARBA00004141"/>
    </source>
</evidence>
<feature type="transmembrane region" description="Helical" evidence="5">
    <location>
        <begin position="139"/>
        <end position="160"/>
    </location>
</feature>
<proteinExistence type="predicted"/>
<dbReference type="Proteomes" id="UP001213681">
    <property type="component" value="Unassembled WGS sequence"/>
</dbReference>
<dbReference type="RefSeq" id="XP_056771556.1">
    <property type="nucleotide sequence ID" value="XM_056903789.1"/>
</dbReference>
<organism evidence="6 7">
    <name type="scientific">Penicillium daleae</name>
    <dbReference type="NCBI Taxonomy" id="63821"/>
    <lineage>
        <taxon>Eukaryota</taxon>
        <taxon>Fungi</taxon>
        <taxon>Dikarya</taxon>
        <taxon>Ascomycota</taxon>
        <taxon>Pezizomycotina</taxon>
        <taxon>Eurotiomycetes</taxon>
        <taxon>Eurotiomycetidae</taxon>
        <taxon>Eurotiales</taxon>
        <taxon>Aspergillaceae</taxon>
        <taxon>Penicillium</taxon>
    </lineage>
</organism>
<feature type="transmembrane region" description="Helical" evidence="5">
    <location>
        <begin position="180"/>
        <end position="199"/>
    </location>
</feature>
<evidence type="ECO:0000256" key="3">
    <source>
        <dbReference type="ARBA" id="ARBA00022989"/>
    </source>
</evidence>
<dbReference type="Gene3D" id="1.50.10.150">
    <property type="entry name" value="Voltage-dependent anion channel"/>
    <property type="match status" value="1"/>
</dbReference>
<evidence type="ECO:0000313" key="6">
    <source>
        <dbReference type="EMBL" id="KAJ5464709.1"/>
    </source>
</evidence>
<dbReference type="GO" id="GO:0016020">
    <property type="term" value="C:membrane"/>
    <property type="evidence" value="ECO:0007669"/>
    <property type="project" value="UniProtKB-SubCell"/>
</dbReference>
<dbReference type="AlphaFoldDB" id="A0AAD6CIS9"/>